<evidence type="ECO:0000256" key="5">
    <source>
        <dbReference type="ARBA" id="ARBA00022989"/>
    </source>
</evidence>
<organism evidence="9 10">
    <name type="scientific">Bacillus oleivorans</name>
    <dbReference type="NCBI Taxonomy" id="1448271"/>
    <lineage>
        <taxon>Bacteria</taxon>
        <taxon>Bacillati</taxon>
        <taxon>Bacillota</taxon>
        <taxon>Bacilli</taxon>
        <taxon>Bacillales</taxon>
        <taxon>Bacillaceae</taxon>
        <taxon>Bacillus</taxon>
    </lineage>
</organism>
<keyword evidence="5 7" id="KW-1133">Transmembrane helix</keyword>
<dbReference type="PANTHER" id="PTHR43731:SF14">
    <property type="entry name" value="PRESENILIN-ASSOCIATED RHOMBOID-LIKE PROTEIN, MITOCHONDRIAL"/>
    <property type="match status" value="1"/>
</dbReference>
<dbReference type="Gene3D" id="1.20.1540.10">
    <property type="entry name" value="Rhomboid-like"/>
    <property type="match status" value="1"/>
</dbReference>
<dbReference type="SUPFAM" id="SSF144091">
    <property type="entry name" value="Rhomboid-like"/>
    <property type="match status" value="1"/>
</dbReference>
<protein>
    <submittedName>
        <fullName evidence="9">Membrane associated rhomboid family serine protease</fullName>
    </submittedName>
</protein>
<feature type="transmembrane region" description="Helical" evidence="7">
    <location>
        <begin position="151"/>
        <end position="168"/>
    </location>
</feature>
<dbReference type="OrthoDB" id="9813074at2"/>
<dbReference type="InterPro" id="IPR050925">
    <property type="entry name" value="Rhomboid_protease_S54"/>
</dbReference>
<evidence type="ECO:0000256" key="3">
    <source>
        <dbReference type="ARBA" id="ARBA00022692"/>
    </source>
</evidence>
<feature type="transmembrane region" description="Helical" evidence="7">
    <location>
        <begin position="58"/>
        <end position="84"/>
    </location>
</feature>
<feature type="transmembrane region" description="Helical" evidence="7">
    <location>
        <begin position="174"/>
        <end position="192"/>
    </location>
</feature>
<dbReference type="GO" id="GO:0016020">
    <property type="term" value="C:membrane"/>
    <property type="evidence" value="ECO:0007669"/>
    <property type="project" value="UniProtKB-SubCell"/>
</dbReference>
<feature type="transmembrane region" description="Helical" evidence="7">
    <location>
        <begin position="122"/>
        <end position="142"/>
    </location>
</feature>
<keyword evidence="10" id="KW-1185">Reference proteome</keyword>
<evidence type="ECO:0000259" key="8">
    <source>
        <dbReference type="Pfam" id="PF01694"/>
    </source>
</evidence>
<dbReference type="PANTHER" id="PTHR43731">
    <property type="entry name" value="RHOMBOID PROTEASE"/>
    <property type="match status" value="1"/>
</dbReference>
<dbReference type="AlphaFoldDB" id="A0A285D5Z7"/>
<dbReference type="GO" id="GO:0004252">
    <property type="term" value="F:serine-type endopeptidase activity"/>
    <property type="evidence" value="ECO:0007669"/>
    <property type="project" value="InterPro"/>
</dbReference>
<accession>A0A285D5Z7</accession>
<comment type="subcellular location">
    <subcellularLocation>
        <location evidence="1">Membrane</location>
        <topology evidence="1">Multi-pass membrane protein</topology>
    </subcellularLocation>
</comment>
<sequence>MFVRTESFREYIKQYPMITAIVCINIIVYLAAFLPFLPNSTIINSLIGVNFFIQQGEIWRLVTPIFLHVSFTHFLMNSLAVVIFSPFLEKLLGKMGFLNLYLFSGIVGNLATFILLPPTYAHLGASGSFYGLFGFYFALILFRKHSFPKQIRQSIMVILGLGILFTAFQPNINWIGHVFGAIGGFGFAYYFLHFGRGKYQG</sequence>
<evidence type="ECO:0000256" key="7">
    <source>
        <dbReference type="SAM" id="Phobius"/>
    </source>
</evidence>
<dbReference type="Pfam" id="PF01694">
    <property type="entry name" value="Rhomboid"/>
    <property type="match status" value="1"/>
</dbReference>
<feature type="domain" description="Peptidase S54 rhomboid" evidence="8">
    <location>
        <begin position="56"/>
        <end position="192"/>
    </location>
</feature>
<dbReference type="Proteomes" id="UP000219546">
    <property type="component" value="Unassembled WGS sequence"/>
</dbReference>
<dbReference type="RefSeq" id="WP_097160028.1">
    <property type="nucleotide sequence ID" value="NZ_JBEPMQ010000009.1"/>
</dbReference>
<keyword evidence="9" id="KW-0645">Protease</keyword>
<dbReference type="EMBL" id="OAOP01000009">
    <property type="protein sequence ID" value="SNX74583.1"/>
    <property type="molecule type" value="Genomic_DNA"/>
</dbReference>
<evidence type="ECO:0000313" key="9">
    <source>
        <dbReference type="EMBL" id="SNX74583.1"/>
    </source>
</evidence>
<dbReference type="InterPro" id="IPR022764">
    <property type="entry name" value="Peptidase_S54_rhomboid_dom"/>
</dbReference>
<keyword evidence="3 7" id="KW-0812">Transmembrane</keyword>
<reference evidence="9 10" key="1">
    <citation type="submission" date="2017-08" db="EMBL/GenBank/DDBJ databases">
        <authorList>
            <person name="de Groot N.N."/>
        </authorList>
    </citation>
    <scope>NUCLEOTIDE SEQUENCE [LARGE SCALE GENOMIC DNA]</scope>
    <source>
        <strain evidence="9 10">JC228</strain>
    </source>
</reference>
<keyword evidence="6 7" id="KW-0472">Membrane</keyword>
<evidence type="ECO:0000256" key="1">
    <source>
        <dbReference type="ARBA" id="ARBA00004141"/>
    </source>
</evidence>
<dbReference type="GO" id="GO:0006508">
    <property type="term" value="P:proteolysis"/>
    <property type="evidence" value="ECO:0007669"/>
    <property type="project" value="UniProtKB-KW"/>
</dbReference>
<keyword evidence="4" id="KW-0378">Hydrolase</keyword>
<feature type="transmembrane region" description="Helical" evidence="7">
    <location>
        <begin position="96"/>
        <end position="116"/>
    </location>
</feature>
<feature type="transmembrane region" description="Helical" evidence="7">
    <location>
        <begin position="15"/>
        <end position="38"/>
    </location>
</feature>
<proteinExistence type="inferred from homology"/>
<gene>
    <name evidence="9" type="ORF">SAMN05877753_109193</name>
</gene>
<evidence type="ECO:0000256" key="6">
    <source>
        <dbReference type="ARBA" id="ARBA00023136"/>
    </source>
</evidence>
<evidence type="ECO:0000313" key="10">
    <source>
        <dbReference type="Proteomes" id="UP000219546"/>
    </source>
</evidence>
<comment type="similarity">
    <text evidence="2">Belongs to the peptidase S54 family.</text>
</comment>
<evidence type="ECO:0000256" key="4">
    <source>
        <dbReference type="ARBA" id="ARBA00022801"/>
    </source>
</evidence>
<evidence type="ECO:0000256" key="2">
    <source>
        <dbReference type="ARBA" id="ARBA00009045"/>
    </source>
</evidence>
<dbReference type="InterPro" id="IPR035952">
    <property type="entry name" value="Rhomboid-like_sf"/>
</dbReference>
<name>A0A285D5Z7_9BACI</name>